<dbReference type="AlphaFoldDB" id="A0AAE2RFE9"/>
<proteinExistence type="predicted"/>
<gene>
    <name evidence="1" type="ORF">IEI95_025165</name>
</gene>
<accession>A0AAE2RFE9</accession>
<dbReference type="Proteomes" id="UP000655037">
    <property type="component" value="Unassembled WGS sequence"/>
</dbReference>
<dbReference type="RefSeq" id="WP_194417153.1">
    <property type="nucleotide sequence ID" value="NZ_JACXXJ020000005.1"/>
</dbReference>
<protein>
    <submittedName>
        <fullName evidence="1">Uncharacterized protein</fullName>
    </submittedName>
</protein>
<evidence type="ECO:0000313" key="1">
    <source>
        <dbReference type="EMBL" id="MBF2717503.1"/>
    </source>
</evidence>
<name>A0AAE2RFE9_AGRVI</name>
<organism evidence="1 2">
    <name type="scientific">Agrobacterium vitis</name>
    <name type="common">Rhizobium vitis</name>
    <dbReference type="NCBI Taxonomy" id="373"/>
    <lineage>
        <taxon>Bacteria</taxon>
        <taxon>Pseudomonadati</taxon>
        <taxon>Pseudomonadota</taxon>
        <taxon>Alphaproteobacteria</taxon>
        <taxon>Hyphomicrobiales</taxon>
        <taxon>Rhizobiaceae</taxon>
        <taxon>Rhizobium/Agrobacterium group</taxon>
        <taxon>Agrobacterium</taxon>
    </lineage>
</organism>
<comment type="caution">
    <text evidence="1">The sequence shown here is derived from an EMBL/GenBank/DDBJ whole genome shotgun (WGS) entry which is preliminary data.</text>
</comment>
<dbReference type="EMBL" id="JACXXJ020000005">
    <property type="protein sequence ID" value="MBF2717503.1"/>
    <property type="molecule type" value="Genomic_DNA"/>
</dbReference>
<evidence type="ECO:0000313" key="2">
    <source>
        <dbReference type="Proteomes" id="UP000655037"/>
    </source>
</evidence>
<reference evidence="1" key="1">
    <citation type="submission" date="2020-11" db="EMBL/GenBank/DDBJ databases">
        <title>Agrobacterium vitis strain K377 genome.</title>
        <authorList>
            <person name="Xi H."/>
        </authorList>
    </citation>
    <scope>NUCLEOTIDE SEQUENCE</scope>
    <source>
        <strain evidence="1">K377</strain>
    </source>
</reference>
<sequence length="51" mass="5777">MAFAHLSHAASMLATANFNFLDIRRVFFSLTILRAFGVTVENPGVFFWEVL</sequence>